<feature type="compositionally biased region" description="Polar residues" evidence="1">
    <location>
        <begin position="39"/>
        <end position="49"/>
    </location>
</feature>
<protein>
    <submittedName>
        <fullName evidence="2">Uncharacterized protein</fullName>
    </submittedName>
</protein>
<comment type="caution">
    <text evidence="2">The sequence shown here is derived from an EMBL/GenBank/DDBJ whole genome shotgun (WGS) entry which is preliminary data.</text>
</comment>
<evidence type="ECO:0000313" key="3">
    <source>
        <dbReference type="Proteomes" id="UP000631114"/>
    </source>
</evidence>
<organism evidence="2 3">
    <name type="scientific">Coptis chinensis</name>
    <dbReference type="NCBI Taxonomy" id="261450"/>
    <lineage>
        <taxon>Eukaryota</taxon>
        <taxon>Viridiplantae</taxon>
        <taxon>Streptophyta</taxon>
        <taxon>Embryophyta</taxon>
        <taxon>Tracheophyta</taxon>
        <taxon>Spermatophyta</taxon>
        <taxon>Magnoliopsida</taxon>
        <taxon>Ranunculales</taxon>
        <taxon>Ranunculaceae</taxon>
        <taxon>Coptidoideae</taxon>
        <taxon>Coptis</taxon>
    </lineage>
</organism>
<dbReference type="EMBL" id="JADFTS010000005">
    <property type="protein sequence ID" value="KAF9607077.1"/>
    <property type="molecule type" value="Genomic_DNA"/>
</dbReference>
<sequence>MIGSYQSETQLEDFVVEGDDLTREQVRTARGANIDVGPSTRNRTRNSVTIRDKADDEGDELGFEAHTGGGEQSEENRDDDDVNGSDDDIDIEVGND</sequence>
<feature type="region of interest" description="Disordered" evidence="1">
    <location>
        <begin position="27"/>
        <end position="96"/>
    </location>
</feature>
<keyword evidence="3" id="KW-1185">Reference proteome</keyword>
<gene>
    <name evidence="2" type="ORF">IFM89_031078</name>
</gene>
<reference evidence="2 3" key="1">
    <citation type="submission" date="2020-10" db="EMBL/GenBank/DDBJ databases">
        <title>The Coptis chinensis genome and diversification of protoberbering-type alkaloids.</title>
        <authorList>
            <person name="Wang B."/>
            <person name="Shu S."/>
            <person name="Song C."/>
            <person name="Liu Y."/>
        </authorList>
    </citation>
    <scope>NUCLEOTIDE SEQUENCE [LARGE SCALE GENOMIC DNA]</scope>
    <source>
        <strain evidence="2">HL-2020</strain>
        <tissue evidence="2">Leaf</tissue>
    </source>
</reference>
<evidence type="ECO:0000313" key="2">
    <source>
        <dbReference type="EMBL" id="KAF9607077.1"/>
    </source>
</evidence>
<evidence type="ECO:0000256" key="1">
    <source>
        <dbReference type="SAM" id="MobiDB-lite"/>
    </source>
</evidence>
<feature type="compositionally biased region" description="Acidic residues" evidence="1">
    <location>
        <begin position="72"/>
        <end position="96"/>
    </location>
</feature>
<name>A0A835HZP4_9MAGN</name>
<dbReference type="Proteomes" id="UP000631114">
    <property type="component" value="Unassembled WGS sequence"/>
</dbReference>
<proteinExistence type="predicted"/>
<dbReference type="AlphaFoldDB" id="A0A835HZP4"/>
<accession>A0A835HZP4</accession>